<dbReference type="Proteomes" id="UP000317835">
    <property type="component" value="Chromosome"/>
</dbReference>
<keyword evidence="2" id="KW-0812">Transmembrane</keyword>
<feature type="region of interest" description="Disordered" evidence="1">
    <location>
        <begin position="163"/>
        <end position="185"/>
    </location>
</feature>
<name>A0A518H572_9BACT</name>
<evidence type="ECO:0000313" key="4">
    <source>
        <dbReference type="Proteomes" id="UP000317835"/>
    </source>
</evidence>
<keyword evidence="2" id="KW-0472">Membrane</keyword>
<evidence type="ECO:0000256" key="2">
    <source>
        <dbReference type="SAM" id="Phobius"/>
    </source>
</evidence>
<evidence type="ECO:0000256" key="1">
    <source>
        <dbReference type="SAM" id="MobiDB-lite"/>
    </source>
</evidence>
<dbReference type="EMBL" id="CP036426">
    <property type="protein sequence ID" value="QDV35968.1"/>
    <property type="molecule type" value="Genomic_DNA"/>
</dbReference>
<feature type="region of interest" description="Disordered" evidence="1">
    <location>
        <begin position="1"/>
        <end position="31"/>
    </location>
</feature>
<accession>A0A518H572</accession>
<feature type="transmembrane region" description="Helical" evidence="2">
    <location>
        <begin position="194"/>
        <end position="214"/>
    </location>
</feature>
<protein>
    <recommendedName>
        <fullName evidence="5">Double zinc ribbon</fullName>
    </recommendedName>
</protein>
<dbReference type="AlphaFoldDB" id="A0A518H572"/>
<organism evidence="3 4">
    <name type="scientific">Tautonia plasticadhaerens</name>
    <dbReference type="NCBI Taxonomy" id="2527974"/>
    <lineage>
        <taxon>Bacteria</taxon>
        <taxon>Pseudomonadati</taxon>
        <taxon>Planctomycetota</taxon>
        <taxon>Planctomycetia</taxon>
        <taxon>Isosphaerales</taxon>
        <taxon>Isosphaeraceae</taxon>
        <taxon>Tautonia</taxon>
    </lineage>
</organism>
<keyword evidence="2" id="KW-1133">Transmembrane helix</keyword>
<keyword evidence="4" id="KW-1185">Reference proteome</keyword>
<gene>
    <name evidence="3" type="ORF">ElP_38780</name>
</gene>
<proteinExistence type="predicted"/>
<sequence>MRDDWLGMTGDPGGVSARGRARPEPPRFCPGCDRPRRSHSDLCPECGDRLESQGYCTVCESFWPLPAGDPCPKHELPLASDRPEPAHPVADGERIDWTTVETFTLPFQADAARLRLDAEAIPTLLDGYRMGTNTAYHVATGGIRLQVPRAFVQDARILLSQSWSVPADEDEDDDDWDEPAAEGVGSPPDWRASIVFWGVVLSLLVVAAGLIGLVR</sequence>
<dbReference type="RefSeq" id="WP_145271927.1">
    <property type="nucleotide sequence ID" value="NZ_CP036426.1"/>
</dbReference>
<reference evidence="3 4" key="1">
    <citation type="submission" date="2019-02" db="EMBL/GenBank/DDBJ databases">
        <title>Deep-cultivation of Planctomycetes and their phenomic and genomic characterization uncovers novel biology.</title>
        <authorList>
            <person name="Wiegand S."/>
            <person name="Jogler M."/>
            <person name="Boedeker C."/>
            <person name="Pinto D."/>
            <person name="Vollmers J."/>
            <person name="Rivas-Marin E."/>
            <person name="Kohn T."/>
            <person name="Peeters S.H."/>
            <person name="Heuer A."/>
            <person name="Rast P."/>
            <person name="Oberbeckmann S."/>
            <person name="Bunk B."/>
            <person name="Jeske O."/>
            <person name="Meyerdierks A."/>
            <person name="Storesund J.E."/>
            <person name="Kallscheuer N."/>
            <person name="Luecker S."/>
            <person name="Lage O.M."/>
            <person name="Pohl T."/>
            <person name="Merkel B.J."/>
            <person name="Hornburger P."/>
            <person name="Mueller R.-W."/>
            <person name="Bruemmer F."/>
            <person name="Labrenz M."/>
            <person name="Spormann A.M."/>
            <person name="Op den Camp H."/>
            <person name="Overmann J."/>
            <person name="Amann R."/>
            <person name="Jetten M.S.M."/>
            <person name="Mascher T."/>
            <person name="Medema M.H."/>
            <person name="Devos D.P."/>
            <person name="Kaster A.-K."/>
            <person name="Ovreas L."/>
            <person name="Rohde M."/>
            <person name="Galperin M.Y."/>
            <person name="Jogler C."/>
        </authorList>
    </citation>
    <scope>NUCLEOTIDE SEQUENCE [LARGE SCALE GENOMIC DNA]</scope>
    <source>
        <strain evidence="3 4">ElP</strain>
    </source>
</reference>
<dbReference type="OrthoDB" id="286681at2"/>
<feature type="compositionally biased region" description="Acidic residues" evidence="1">
    <location>
        <begin position="167"/>
        <end position="180"/>
    </location>
</feature>
<dbReference type="KEGG" id="tpla:ElP_38780"/>
<evidence type="ECO:0008006" key="5">
    <source>
        <dbReference type="Google" id="ProtNLM"/>
    </source>
</evidence>
<evidence type="ECO:0000313" key="3">
    <source>
        <dbReference type="EMBL" id="QDV35968.1"/>
    </source>
</evidence>